<gene>
    <name evidence="1" type="ordered locus">SeSA_A0693</name>
</gene>
<organism evidence="1 2">
    <name type="scientific">Salmonella schwarzengrund (strain CVM19633)</name>
    <dbReference type="NCBI Taxonomy" id="439843"/>
    <lineage>
        <taxon>Bacteria</taxon>
        <taxon>Pseudomonadati</taxon>
        <taxon>Pseudomonadota</taxon>
        <taxon>Gammaproteobacteria</taxon>
        <taxon>Enterobacterales</taxon>
        <taxon>Enterobacteriaceae</taxon>
        <taxon>Salmonella</taxon>
    </lineage>
</organism>
<dbReference type="EMBL" id="CP001127">
    <property type="protein sequence ID" value="ACF88831.1"/>
    <property type="molecule type" value="Genomic_DNA"/>
</dbReference>
<dbReference type="RefSeq" id="WP_000196423.1">
    <property type="nucleotide sequence ID" value="NC_011094.1"/>
</dbReference>
<reference evidence="1 2" key="1">
    <citation type="journal article" date="2011" name="J. Bacteriol.">
        <title>Comparative genomics of 28 Salmonella enterica isolates: evidence for CRISPR-mediated adaptive sublineage evolution.</title>
        <authorList>
            <person name="Fricke W.F."/>
            <person name="Mammel M.K."/>
            <person name="McDermott P.F."/>
            <person name="Tartera C."/>
            <person name="White D.G."/>
            <person name="Leclerc J.E."/>
            <person name="Ravel J."/>
            <person name="Cebula T.A."/>
        </authorList>
    </citation>
    <scope>NUCLEOTIDE SEQUENCE [LARGE SCALE GENOMIC DNA]</scope>
    <source>
        <strain evidence="1 2">CVM19633</strain>
    </source>
</reference>
<name>A0A0N1QSF7_SALSV</name>
<evidence type="ECO:0000313" key="1">
    <source>
        <dbReference type="EMBL" id="ACF88831.1"/>
    </source>
</evidence>
<proteinExistence type="predicted"/>
<dbReference type="HOGENOM" id="CLU_185249_0_0_6"/>
<evidence type="ECO:0008006" key="3">
    <source>
        <dbReference type="Google" id="ProtNLM"/>
    </source>
</evidence>
<dbReference type="KEGG" id="sew:SeSA_A0693"/>
<dbReference type="AlphaFoldDB" id="A0A0N1QSF7"/>
<dbReference type="Proteomes" id="UP000001865">
    <property type="component" value="Chromosome"/>
</dbReference>
<sequence length="68" mass="7927">MTREQLLQLQQAYFDAELAVLQGKSITLNGQSMTMESLGDIRRGRKEIEDRLRLMDCDRQLHSLARFT</sequence>
<evidence type="ECO:0000313" key="2">
    <source>
        <dbReference type="Proteomes" id="UP000001865"/>
    </source>
</evidence>
<protein>
    <recommendedName>
        <fullName evidence="3">Primosomal replication protein PriB/PriC domain protein</fullName>
    </recommendedName>
</protein>
<accession>A0A0N1QSF7</accession>